<feature type="region of interest" description="Disordered" evidence="2">
    <location>
        <begin position="1062"/>
        <end position="1095"/>
    </location>
</feature>
<evidence type="ECO:0000313" key="5">
    <source>
        <dbReference type="Proteomes" id="UP001148018"/>
    </source>
</evidence>
<reference evidence="4" key="1">
    <citation type="submission" date="2022-07" db="EMBL/GenBank/DDBJ databases">
        <title>Chromosome-level genome of Muraenolepis orangiensis.</title>
        <authorList>
            <person name="Kim J."/>
        </authorList>
    </citation>
    <scope>NUCLEOTIDE SEQUENCE</scope>
    <source>
        <strain evidence="4">KU_S4_2022</strain>
        <tissue evidence="4">Muscle</tissue>
    </source>
</reference>
<dbReference type="GO" id="GO:0008608">
    <property type="term" value="P:attachment of spindle microtubules to kinetochore"/>
    <property type="evidence" value="ECO:0007669"/>
    <property type="project" value="InterPro"/>
</dbReference>
<feature type="region of interest" description="Disordered" evidence="2">
    <location>
        <begin position="194"/>
        <end position="239"/>
    </location>
</feature>
<protein>
    <recommendedName>
        <fullName evidence="3">Knl1 C-terminal RWD domain-containing protein</fullName>
    </recommendedName>
</protein>
<evidence type="ECO:0000256" key="1">
    <source>
        <dbReference type="SAM" id="Coils"/>
    </source>
</evidence>
<feature type="compositionally biased region" description="Basic and acidic residues" evidence="2">
    <location>
        <begin position="194"/>
        <end position="203"/>
    </location>
</feature>
<dbReference type="GO" id="GO:0005634">
    <property type="term" value="C:nucleus"/>
    <property type="evidence" value="ECO:0007669"/>
    <property type="project" value="TreeGrafter"/>
</dbReference>
<dbReference type="Pfam" id="PF18210">
    <property type="entry name" value="Knl1_RWD_C"/>
    <property type="match status" value="1"/>
</dbReference>
<dbReference type="GO" id="GO:0034501">
    <property type="term" value="P:protein localization to kinetochore"/>
    <property type="evidence" value="ECO:0007669"/>
    <property type="project" value="InterPro"/>
</dbReference>
<dbReference type="Pfam" id="PF19221">
    <property type="entry name" value="MELT"/>
    <property type="match status" value="8"/>
</dbReference>
<dbReference type="OrthoDB" id="6132334at2759"/>
<dbReference type="InterPro" id="IPR040850">
    <property type="entry name" value="Knl1_RWD_C"/>
</dbReference>
<dbReference type="InterPro" id="IPR043651">
    <property type="entry name" value="KNL1_MELT_rpt"/>
</dbReference>
<dbReference type="EMBL" id="JANIIK010000042">
    <property type="protein sequence ID" value="KAJ3606906.1"/>
    <property type="molecule type" value="Genomic_DNA"/>
</dbReference>
<dbReference type="PANTHER" id="PTHR16520:SF3">
    <property type="entry name" value="KINETOCHORE SCAFFOLD 1"/>
    <property type="match status" value="1"/>
</dbReference>
<dbReference type="Proteomes" id="UP001148018">
    <property type="component" value="Unassembled WGS sequence"/>
</dbReference>
<gene>
    <name evidence="4" type="ORF">NHX12_026422</name>
</gene>
<proteinExistence type="predicted"/>
<feature type="compositionally biased region" description="Polar residues" evidence="2">
    <location>
        <begin position="1198"/>
        <end position="1222"/>
    </location>
</feature>
<feature type="region of interest" description="Disordered" evidence="2">
    <location>
        <begin position="1198"/>
        <end position="1263"/>
    </location>
</feature>
<feature type="coiled-coil region" evidence="1">
    <location>
        <begin position="1349"/>
        <end position="1398"/>
    </location>
</feature>
<comment type="caution">
    <text evidence="4">The sequence shown here is derived from an EMBL/GenBank/DDBJ whole genome shotgun (WGS) entry which is preliminary data.</text>
</comment>
<sequence>MGDHETEDHYGEKTMVFSAEDASMDVTHSHTVIIANDLDLPDQHGERLSTSKGDALKDMDFFFPVVLEKAEPCILPKTTSSSTHSFDPEFVNLLASFSKPSQPRDNAVLHKVEQHAPTKPHDKENQAPTFRSTTRENLPHKTAKIAESSTRGVVLSEDTQGMELTSVFTGHMRNAADDPLQCLFPPLDLYQRSEHRETAEQKSRQRSLPNPNDARITTKISGADSKKNRLGVQSPKMGNTTNLRFTQTCTLPENRQISQNKNALGLETYANGNTAESDDMDMTRSQTVAVDCRSLHAVTTLTKQQQEISRFSISAPYKPSEDFGNDMDFTMCQTAVIEANNLDVSKPSLSVNAERSVRIMADDQRDRAVNQGNVTIVNSAFDDMEITQSQTAAIESLHRVEPLQIKQISQDIVTPSTTWNNPLVDDDMEFTTCHTRVFETKGVHVPIGHVGILGFNKRFSLESDDMEMTKSQTVAIDAKSLNAAIGTLQNKKHAFMPAVTKAWIQNTSQEEDAMEMTKVHSNTVLLSEDAMGKGTCQREGFEHYNYESDEMEMTKCQTVAIDAKFLNAVNPSENKRQKSLAFKTTIDHKSGLSMPGKPLGSFFSKTEPAVDTDTQTRPMIGLRQDLDRSQTRPIEVKPQTFLEDTRTMEREGLEQYNCESDDMEITKCQTVSIDAKNLKAVDLLQNKKRKSLAFVAACAKVHTAPEDGYGEDNIHTNTEADSDMEFTRCQTRLIETKHLAFVKPSLKISSGRSFPTLDSSRHLPISINAVEDTTKGSYVTNSLPEANQENGRHTLCSDDMELTRSQTVALNCKSTGISNTLFHKARKSQPVSKEKSADMDVKGLHVISSESRNPEELDITRSHTVAIESMDVRSRDDASLKHSQVTGPLDRLSTSHSGSAGECGVDPKSRSHGLTDLGDMELTRSGTILIKSNQEETTTSTAMSLDSKVTKVCDLTDRLDPLQNALKSIPLSVDKWNAQTCGASSESTAMQTKTGSECEPRQDYSPLSGVLERGSCVNAAVEGVDNTCSTKTRRMSLVDLQFKLRLMSRQLNEPTEKLAVDDCDAPLSHPKSASEGISDKTQLLTSPQRNPKTQMTDDTEYTQTEQFAEVDQPCATAPLTVNRKSLTSRLSLGNVLPKLPKKTPQKIKPADPNKISRSGRTSVEEPGNQIISNVTHEMSGSMIDDIVFEVLPNISSEGDLSESSVTSEHGSPLQESVVQGTSEEFGELSPRHPIVTQGKRRPSPVDGEDTTVAEKRRRPTSNTTIEMLASHLDHTPEDLLINRHINHPKQRVYESDHQHLAEKVERLKARMKDQGRHMHSVNKPLWEELICFSNEDANLDEQQKLREKREEADGMLKSLDDCIQELEAELAAVEGSELQNVTTELADNERQMHEMEVQKQCNMDQVKRLQTEIQDLNGHITMLHRVNEWKVAERRDNHDVYSFLYGSLRVEVAFDTCAAGRKKTTRRSKGPEENNGRNTLDVNFKLALDEEKSTCHARLVHTLLSEFIRGRSDWVATYPSHRYVPKLLHDVGLVVGRCRLLGEEVHRLRTWGALKFNILDIRCVDTRVHMVFSSLEAMAKFELSLEVTVAYPCCPLQMQDFRSHIGSTVAHRVEEIVSTVSPGKNYLTNIVKAIHGALLS</sequence>
<feature type="region of interest" description="Disordered" evidence="2">
    <location>
        <begin position="114"/>
        <end position="134"/>
    </location>
</feature>
<evidence type="ECO:0000259" key="3">
    <source>
        <dbReference type="Pfam" id="PF18210"/>
    </source>
</evidence>
<feature type="compositionally biased region" description="Basic and acidic residues" evidence="2">
    <location>
        <begin position="114"/>
        <end position="125"/>
    </location>
</feature>
<feature type="region of interest" description="Disordered" evidence="2">
    <location>
        <begin position="872"/>
        <end position="918"/>
    </location>
</feature>
<dbReference type="GO" id="GO:0051301">
    <property type="term" value="P:cell division"/>
    <property type="evidence" value="ECO:0007669"/>
    <property type="project" value="InterPro"/>
</dbReference>
<keyword evidence="1" id="KW-0175">Coiled coil</keyword>
<dbReference type="CDD" id="cd22817">
    <property type="entry name" value="DRWD-N_Knl1"/>
    <property type="match status" value="1"/>
</dbReference>
<keyword evidence="5" id="KW-1185">Reference proteome</keyword>
<accession>A0A9Q0EHG8</accession>
<evidence type="ECO:0000313" key="4">
    <source>
        <dbReference type="EMBL" id="KAJ3606906.1"/>
    </source>
</evidence>
<feature type="domain" description="Knl1 C-terminal RWD" evidence="3">
    <location>
        <begin position="1382"/>
        <end position="1542"/>
    </location>
</feature>
<dbReference type="PANTHER" id="PTHR16520">
    <property type="entry name" value="KINETOCHORE SCAFFOLD 1"/>
    <property type="match status" value="1"/>
</dbReference>
<evidence type="ECO:0000256" key="2">
    <source>
        <dbReference type="SAM" id="MobiDB-lite"/>
    </source>
</evidence>
<organism evidence="4 5">
    <name type="scientific">Muraenolepis orangiensis</name>
    <name type="common">Patagonian moray cod</name>
    <dbReference type="NCBI Taxonomy" id="630683"/>
    <lineage>
        <taxon>Eukaryota</taxon>
        <taxon>Metazoa</taxon>
        <taxon>Chordata</taxon>
        <taxon>Craniata</taxon>
        <taxon>Vertebrata</taxon>
        <taxon>Euteleostomi</taxon>
        <taxon>Actinopterygii</taxon>
        <taxon>Neopterygii</taxon>
        <taxon>Teleostei</taxon>
        <taxon>Neoteleostei</taxon>
        <taxon>Acanthomorphata</taxon>
        <taxon>Zeiogadaria</taxon>
        <taxon>Gadariae</taxon>
        <taxon>Gadiformes</taxon>
        <taxon>Muraenolepidoidei</taxon>
        <taxon>Muraenolepididae</taxon>
        <taxon>Muraenolepis</taxon>
    </lineage>
</organism>
<feature type="compositionally biased region" description="Polar residues" evidence="2">
    <location>
        <begin position="1079"/>
        <end position="1095"/>
    </location>
</feature>
<feature type="region of interest" description="Disordered" evidence="2">
    <location>
        <begin position="1135"/>
        <end position="1164"/>
    </location>
</feature>
<feature type="compositionally biased region" description="Polar residues" evidence="2">
    <location>
        <begin position="881"/>
        <end position="898"/>
    </location>
</feature>
<name>A0A9Q0EHG8_9TELE</name>
<dbReference type="InterPro" id="IPR037388">
    <property type="entry name" value="Blinkin"/>
</dbReference>